<dbReference type="EMBL" id="JAVREO010000002">
    <property type="protein sequence ID" value="MDT0265658.1"/>
    <property type="molecule type" value="Genomic_DNA"/>
</dbReference>
<keyword evidence="2" id="KW-1185">Reference proteome</keyword>
<comment type="caution">
    <text evidence="1">The sequence shown here is derived from an EMBL/GenBank/DDBJ whole genome shotgun (WGS) entry which is preliminary data.</text>
</comment>
<evidence type="ECO:0000313" key="2">
    <source>
        <dbReference type="Proteomes" id="UP001183410"/>
    </source>
</evidence>
<dbReference type="Gene3D" id="1.10.10.10">
    <property type="entry name" value="Winged helix-like DNA-binding domain superfamily/Winged helix DNA-binding domain"/>
    <property type="match status" value="1"/>
</dbReference>
<gene>
    <name evidence="1" type="ORF">RM844_05065</name>
</gene>
<proteinExistence type="predicted"/>
<reference evidence="2" key="1">
    <citation type="submission" date="2023-07" db="EMBL/GenBank/DDBJ databases">
        <title>30 novel species of actinomycetes from the DSMZ collection.</title>
        <authorList>
            <person name="Nouioui I."/>
        </authorList>
    </citation>
    <scope>NUCLEOTIDE SEQUENCE [LARGE SCALE GENOMIC DNA]</scope>
    <source>
        <strain evidence="2">DSM 44915</strain>
    </source>
</reference>
<evidence type="ECO:0000313" key="1">
    <source>
        <dbReference type="EMBL" id="MDT0265658.1"/>
    </source>
</evidence>
<dbReference type="InterPro" id="IPR011991">
    <property type="entry name" value="ArsR-like_HTH"/>
</dbReference>
<dbReference type="Proteomes" id="UP001183410">
    <property type="component" value="Unassembled WGS sequence"/>
</dbReference>
<accession>A0ABU2JN39</accession>
<dbReference type="SUPFAM" id="SSF46785">
    <property type="entry name" value="Winged helix' DNA-binding domain"/>
    <property type="match status" value="1"/>
</dbReference>
<sequence length="325" mass="35733">MLRVHFDGDDLARVRVAVGAVPAWETVLSLHSLHHAERGNVSRRWRRSVAAGAPRATRLLSELVPPRGYFPDFLTPARQRYGLRESVAEVLRTPPAARRGDIELLGAERAVSPWVRALSRGDDHALDLLGRALTSYQRVAITPHWRHVRAAVEAERERLATELLDRGTESLLGRLAPGIRWRAPVLEMDYPVRQELHLGGRGLLLVPSYFCWRTAVTLLRQDGIPVLVYPAERRGGALAPDGDRRRELAALIGATRTEVLTQVGSGASSGELARRTGALPSSVSQHTAVLRAAGLLFSERRRNAVVHTLTPLGRRLLGGGDGPDR</sequence>
<dbReference type="InterPro" id="IPR036390">
    <property type="entry name" value="WH_DNA-bd_sf"/>
</dbReference>
<organism evidence="1 2">
    <name type="scientific">Streptomyces chisholmiae</name>
    <dbReference type="NCBI Taxonomy" id="3075540"/>
    <lineage>
        <taxon>Bacteria</taxon>
        <taxon>Bacillati</taxon>
        <taxon>Actinomycetota</taxon>
        <taxon>Actinomycetes</taxon>
        <taxon>Kitasatosporales</taxon>
        <taxon>Streptomycetaceae</taxon>
        <taxon>Streptomyces</taxon>
    </lineage>
</organism>
<name>A0ABU2JN39_9ACTN</name>
<dbReference type="CDD" id="cd00090">
    <property type="entry name" value="HTH_ARSR"/>
    <property type="match status" value="1"/>
</dbReference>
<protein>
    <submittedName>
        <fullName evidence="1">Winged helix-turn-helix domain-containing protein</fullName>
    </submittedName>
</protein>
<dbReference type="InterPro" id="IPR036388">
    <property type="entry name" value="WH-like_DNA-bd_sf"/>
</dbReference>